<organism evidence="2 3">
    <name type="scientific">Paenibacillus gallinarum</name>
    <dbReference type="NCBI Taxonomy" id="2762232"/>
    <lineage>
        <taxon>Bacteria</taxon>
        <taxon>Bacillati</taxon>
        <taxon>Bacillota</taxon>
        <taxon>Bacilli</taxon>
        <taxon>Bacillales</taxon>
        <taxon>Paenibacillaceae</taxon>
        <taxon>Paenibacillus</taxon>
    </lineage>
</organism>
<protein>
    <submittedName>
        <fullName evidence="2">GNAT family N-acetyltransferase</fullName>
    </submittedName>
</protein>
<dbReference type="PROSITE" id="PS51186">
    <property type="entry name" value="GNAT"/>
    <property type="match status" value="1"/>
</dbReference>
<dbReference type="InterPro" id="IPR000182">
    <property type="entry name" value="GNAT_dom"/>
</dbReference>
<accession>A0ABR8T0N9</accession>
<dbReference type="SUPFAM" id="SSF55729">
    <property type="entry name" value="Acyl-CoA N-acyltransferases (Nat)"/>
    <property type="match status" value="1"/>
</dbReference>
<dbReference type="CDD" id="cd04301">
    <property type="entry name" value="NAT_SF"/>
    <property type="match status" value="1"/>
</dbReference>
<sequence>MKFKGNRITLSSVTKEDLGFLCELECNKDVWLFEEFVENDHNVVKSKYLEQMYSNTHVDFIMTIETDNEIKRIGLVQIWSYVAHRNSWELGFGILPEYQGYGYGYEAVKLLVDYVFKELEASKIVGMCNSLNQQSINLMEKLKMTREGTFKQELKWNNEWHDQHFYSILVSEWENLIN</sequence>
<dbReference type="InterPro" id="IPR016181">
    <property type="entry name" value="Acyl_CoA_acyltransferase"/>
</dbReference>
<dbReference type="RefSeq" id="WP_191801076.1">
    <property type="nucleotide sequence ID" value="NZ_JACSQL010000006.1"/>
</dbReference>
<dbReference type="Gene3D" id="3.40.630.30">
    <property type="match status" value="1"/>
</dbReference>
<dbReference type="EMBL" id="JACSQL010000006">
    <property type="protein sequence ID" value="MBD7969252.1"/>
    <property type="molecule type" value="Genomic_DNA"/>
</dbReference>
<evidence type="ECO:0000313" key="2">
    <source>
        <dbReference type="EMBL" id="MBD7969252.1"/>
    </source>
</evidence>
<name>A0ABR8T0N9_9BACL</name>
<dbReference type="InterPro" id="IPR051531">
    <property type="entry name" value="N-acetyltransferase"/>
</dbReference>
<gene>
    <name evidence="2" type="ORF">H9647_14345</name>
</gene>
<keyword evidence="3" id="KW-1185">Reference proteome</keyword>
<proteinExistence type="predicted"/>
<comment type="caution">
    <text evidence="2">The sequence shown here is derived from an EMBL/GenBank/DDBJ whole genome shotgun (WGS) entry which is preliminary data.</text>
</comment>
<evidence type="ECO:0000313" key="3">
    <source>
        <dbReference type="Proteomes" id="UP000608071"/>
    </source>
</evidence>
<evidence type="ECO:0000259" key="1">
    <source>
        <dbReference type="PROSITE" id="PS51186"/>
    </source>
</evidence>
<dbReference type="PANTHER" id="PTHR43792">
    <property type="entry name" value="GNAT FAMILY, PUTATIVE (AFU_ORTHOLOGUE AFUA_3G00765)-RELATED-RELATED"/>
    <property type="match status" value="1"/>
</dbReference>
<feature type="domain" description="N-acetyltransferase" evidence="1">
    <location>
        <begin position="8"/>
        <end position="167"/>
    </location>
</feature>
<dbReference type="PANTHER" id="PTHR43792:SF1">
    <property type="entry name" value="N-ACETYLTRANSFERASE DOMAIN-CONTAINING PROTEIN"/>
    <property type="match status" value="1"/>
</dbReference>
<dbReference type="Proteomes" id="UP000608071">
    <property type="component" value="Unassembled WGS sequence"/>
</dbReference>
<reference evidence="2 3" key="1">
    <citation type="submission" date="2020-08" db="EMBL/GenBank/DDBJ databases">
        <title>A Genomic Blueprint of the Chicken Gut Microbiome.</title>
        <authorList>
            <person name="Gilroy R."/>
            <person name="Ravi A."/>
            <person name="Getino M."/>
            <person name="Pursley I."/>
            <person name="Horton D.L."/>
            <person name="Alikhan N.-F."/>
            <person name="Baker D."/>
            <person name="Gharbi K."/>
            <person name="Hall N."/>
            <person name="Watson M."/>
            <person name="Adriaenssens E.M."/>
            <person name="Foster-Nyarko E."/>
            <person name="Jarju S."/>
            <person name="Secka A."/>
            <person name="Antonio M."/>
            <person name="Oren A."/>
            <person name="Chaudhuri R."/>
            <person name="La Ragione R.M."/>
            <person name="Hildebrand F."/>
            <person name="Pallen M.J."/>
        </authorList>
    </citation>
    <scope>NUCLEOTIDE SEQUENCE [LARGE SCALE GENOMIC DNA]</scope>
    <source>
        <strain evidence="2 3">Sa2BVA9</strain>
    </source>
</reference>
<dbReference type="Pfam" id="PF13302">
    <property type="entry name" value="Acetyltransf_3"/>
    <property type="match status" value="1"/>
</dbReference>